<dbReference type="EMBL" id="BK015010">
    <property type="protein sequence ID" value="DAD86958.1"/>
    <property type="molecule type" value="Genomic_DNA"/>
</dbReference>
<sequence>MDTVEMNKIIEKIIELSLNGMSYKEALKKCIDTDQSNQCTQKYSQVNFSIED</sequence>
<reference evidence="1" key="1">
    <citation type="journal article" date="2021" name="Proc. Natl. Acad. Sci. U.S.A.">
        <title>A Catalog of Tens of Thousands of Viruses from Human Metagenomes Reveals Hidden Associations with Chronic Diseases.</title>
        <authorList>
            <person name="Tisza M.J."/>
            <person name="Buck C.B."/>
        </authorList>
    </citation>
    <scope>NUCLEOTIDE SEQUENCE</scope>
    <source>
        <strain evidence="1">CtYyB9</strain>
    </source>
</reference>
<protein>
    <submittedName>
        <fullName evidence="1">Uncharacterized protein</fullName>
    </submittedName>
</protein>
<evidence type="ECO:0000313" key="1">
    <source>
        <dbReference type="EMBL" id="DAD86958.1"/>
    </source>
</evidence>
<name>A0A8S5MX74_9CAUD</name>
<organism evidence="1">
    <name type="scientific">Siphoviridae sp. ctYyB9</name>
    <dbReference type="NCBI Taxonomy" id="2826380"/>
    <lineage>
        <taxon>Viruses</taxon>
        <taxon>Duplodnaviria</taxon>
        <taxon>Heunggongvirae</taxon>
        <taxon>Uroviricota</taxon>
        <taxon>Caudoviricetes</taxon>
    </lineage>
</organism>
<proteinExistence type="predicted"/>
<accession>A0A8S5MX74</accession>